<evidence type="ECO:0000313" key="1">
    <source>
        <dbReference type="EMBL" id="EME48626.1"/>
    </source>
</evidence>
<accession>N1PYQ3</accession>
<reference evidence="2" key="1">
    <citation type="journal article" date="2012" name="PLoS Genet.">
        <title>The genomes of the fungal plant pathogens Cladosporium fulvum and Dothistroma septosporum reveal adaptation to different hosts and lifestyles but also signatures of common ancestry.</title>
        <authorList>
            <person name="de Wit P.J.G.M."/>
            <person name="van der Burgt A."/>
            <person name="Oekmen B."/>
            <person name="Stergiopoulos I."/>
            <person name="Abd-Elsalam K.A."/>
            <person name="Aerts A.L."/>
            <person name="Bahkali A.H."/>
            <person name="Beenen H.G."/>
            <person name="Chettri P."/>
            <person name="Cox M.P."/>
            <person name="Datema E."/>
            <person name="de Vries R.P."/>
            <person name="Dhillon B."/>
            <person name="Ganley A.R."/>
            <person name="Griffiths S.A."/>
            <person name="Guo Y."/>
            <person name="Hamelin R.C."/>
            <person name="Henrissat B."/>
            <person name="Kabir M.S."/>
            <person name="Jashni M.K."/>
            <person name="Kema G."/>
            <person name="Klaubauf S."/>
            <person name="Lapidus A."/>
            <person name="Levasseur A."/>
            <person name="Lindquist E."/>
            <person name="Mehrabi R."/>
            <person name="Ohm R.A."/>
            <person name="Owen T.J."/>
            <person name="Salamov A."/>
            <person name="Schwelm A."/>
            <person name="Schijlen E."/>
            <person name="Sun H."/>
            <person name="van den Burg H.A."/>
            <person name="van Ham R.C.H.J."/>
            <person name="Zhang S."/>
            <person name="Goodwin S.B."/>
            <person name="Grigoriev I.V."/>
            <person name="Collemare J."/>
            <person name="Bradshaw R.E."/>
        </authorList>
    </citation>
    <scope>NUCLEOTIDE SEQUENCE [LARGE SCALE GENOMIC DNA]</scope>
    <source>
        <strain evidence="2">NZE10 / CBS 128990</strain>
    </source>
</reference>
<keyword evidence="2" id="KW-1185">Reference proteome</keyword>
<sequence>MRGRSKQEEVSRTFADLEIKHNAPRVNTEVAIEVPLGHILNLNRTAVMRLNSLVVHPSARTPDLAILCCSAFCRVIILHRDATPRMSLELCT</sequence>
<dbReference type="EMBL" id="KB446535">
    <property type="protein sequence ID" value="EME48626.1"/>
    <property type="molecule type" value="Genomic_DNA"/>
</dbReference>
<organism evidence="1 2">
    <name type="scientific">Dothistroma septosporum (strain NZE10 / CBS 128990)</name>
    <name type="common">Red band needle blight fungus</name>
    <name type="synonym">Mycosphaerella pini</name>
    <dbReference type="NCBI Taxonomy" id="675120"/>
    <lineage>
        <taxon>Eukaryota</taxon>
        <taxon>Fungi</taxon>
        <taxon>Dikarya</taxon>
        <taxon>Ascomycota</taxon>
        <taxon>Pezizomycotina</taxon>
        <taxon>Dothideomycetes</taxon>
        <taxon>Dothideomycetidae</taxon>
        <taxon>Mycosphaerellales</taxon>
        <taxon>Mycosphaerellaceae</taxon>
        <taxon>Dothistroma</taxon>
    </lineage>
</organism>
<dbReference type="Proteomes" id="UP000016933">
    <property type="component" value="Unassembled WGS sequence"/>
</dbReference>
<reference evidence="1 2" key="2">
    <citation type="journal article" date="2012" name="PLoS Pathog.">
        <title>Diverse lifestyles and strategies of plant pathogenesis encoded in the genomes of eighteen Dothideomycetes fungi.</title>
        <authorList>
            <person name="Ohm R.A."/>
            <person name="Feau N."/>
            <person name="Henrissat B."/>
            <person name="Schoch C.L."/>
            <person name="Horwitz B.A."/>
            <person name="Barry K.W."/>
            <person name="Condon B.J."/>
            <person name="Copeland A.C."/>
            <person name="Dhillon B."/>
            <person name="Glaser F."/>
            <person name="Hesse C.N."/>
            <person name="Kosti I."/>
            <person name="LaButti K."/>
            <person name="Lindquist E.A."/>
            <person name="Lucas S."/>
            <person name="Salamov A.A."/>
            <person name="Bradshaw R.E."/>
            <person name="Ciuffetti L."/>
            <person name="Hamelin R.C."/>
            <person name="Kema G.H.J."/>
            <person name="Lawrence C."/>
            <person name="Scott J.A."/>
            <person name="Spatafora J.W."/>
            <person name="Turgeon B.G."/>
            <person name="de Wit P.J.G.M."/>
            <person name="Zhong S."/>
            <person name="Goodwin S.B."/>
            <person name="Grigoriev I.V."/>
        </authorList>
    </citation>
    <scope>NUCLEOTIDE SEQUENCE [LARGE SCALE GENOMIC DNA]</scope>
    <source>
        <strain evidence="2">NZE10 / CBS 128990</strain>
    </source>
</reference>
<proteinExistence type="predicted"/>
<protein>
    <submittedName>
        <fullName evidence="1">Uncharacterized protein</fullName>
    </submittedName>
</protein>
<gene>
    <name evidence="1" type="ORF">DOTSEDRAFT_67610</name>
</gene>
<evidence type="ECO:0000313" key="2">
    <source>
        <dbReference type="Proteomes" id="UP000016933"/>
    </source>
</evidence>
<dbReference type="AlphaFoldDB" id="N1PYQ3"/>
<dbReference type="HOGENOM" id="CLU_2413229_0_0_1"/>
<name>N1PYQ3_DOTSN</name>